<keyword evidence="4 6" id="KW-0472">Membrane</keyword>
<feature type="transmembrane region" description="Helical" evidence="6">
    <location>
        <begin position="194"/>
        <end position="214"/>
    </location>
</feature>
<dbReference type="OrthoDB" id="2351791at2759"/>
<dbReference type="SUPFAM" id="SSF103473">
    <property type="entry name" value="MFS general substrate transporter"/>
    <property type="match status" value="1"/>
</dbReference>
<feature type="transmembrane region" description="Helical" evidence="6">
    <location>
        <begin position="475"/>
        <end position="497"/>
    </location>
</feature>
<evidence type="ECO:0000256" key="5">
    <source>
        <dbReference type="SAM" id="MobiDB-lite"/>
    </source>
</evidence>
<feature type="transmembrane region" description="Helical" evidence="6">
    <location>
        <begin position="410"/>
        <end position="429"/>
    </location>
</feature>
<feature type="transmembrane region" description="Helical" evidence="6">
    <location>
        <begin position="435"/>
        <end position="454"/>
    </location>
</feature>
<comment type="subcellular location">
    <subcellularLocation>
        <location evidence="1">Membrane</location>
        <topology evidence="1">Multi-pass membrane protein</topology>
    </subcellularLocation>
</comment>
<dbReference type="AlphaFoldDB" id="A0A0D7BAL4"/>
<evidence type="ECO:0000256" key="2">
    <source>
        <dbReference type="ARBA" id="ARBA00022692"/>
    </source>
</evidence>
<keyword evidence="9" id="KW-1185">Reference proteome</keyword>
<feature type="transmembrane region" description="Helical" evidence="6">
    <location>
        <begin position="226"/>
        <end position="246"/>
    </location>
</feature>
<evidence type="ECO:0000256" key="3">
    <source>
        <dbReference type="ARBA" id="ARBA00022989"/>
    </source>
</evidence>
<feature type="transmembrane region" description="Helical" evidence="6">
    <location>
        <begin position="131"/>
        <end position="151"/>
    </location>
</feature>
<dbReference type="GO" id="GO:0005886">
    <property type="term" value="C:plasma membrane"/>
    <property type="evidence" value="ECO:0007669"/>
    <property type="project" value="TreeGrafter"/>
</dbReference>
<evidence type="ECO:0000313" key="9">
    <source>
        <dbReference type="Proteomes" id="UP000054007"/>
    </source>
</evidence>
<protein>
    <submittedName>
        <fullName evidence="8">MFS general substrate transporter</fullName>
    </submittedName>
</protein>
<feature type="transmembrane region" description="Helical" evidence="6">
    <location>
        <begin position="338"/>
        <end position="362"/>
    </location>
</feature>
<evidence type="ECO:0000256" key="6">
    <source>
        <dbReference type="SAM" id="Phobius"/>
    </source>
</evidence>
<proteinExistence type="predicted"/>
<feature type="transmembrane region" description="Helical" evidence="6">
    <location>
        <begin position="542"/>
        <end position="560"/>
    </location>
</feature>
<gene>
    <name evidence="8" type="ORF">CYLTODRAFT_288145</name>
</gene>
<evidence type="ECO:0000313" key="8">
    <source>
        <dbReference type="EMBL" id="KIY67567.1"/>
    </source>
</evidence>
<feature type="region of interest" description="Disordered" evidence="5">
    <location>
        <begin position="1"/>
        <end position="36"/>
    </location>
</feature>
<feature type="domain" description="Major facilitator superfamily (MFS) profile" evidence="7">
    <location>
        <begin position="66"/>
        <end position="563"/>
    </location>
</feature>
<feature type="transmembrane region" description="Helical" evidence="6">
    <location>
        <begin position="266"/>
        <end position="286"/>
    </location>
</feature>
<accession>A0A0D7BAL4</accession>
<name>A0A0D7BAL4_9AGAR</name>
<evidence type="ECO:0000256" key="4">
    <source>
        <dbReference type="ARBA" id="ARBA00023136"/>
    </source>
</evidence>
<dbReference type="PANTHER" id="PTHR23501:SF102">
    <property type="entry name" value="DRUG TRANSPORTER, PUTATIVE (AFU_ORTHOLOGUE AFUA_3G08530)-RELATED"/>
    <property type="match status" value="1"/>
</dbReference>
<dbReference type="InterPro" id="IPR036259">
    <property type="entry name" value="MFS_trans_sf"/>
</dbReference>
<dbReference type="Proteomes" id="UP000054007">
    <property type="component" value="Unassembled WGS sequence"/>
</dbReference>
<dbReference type="Gene3D" id="1.20.1720.10">
    <property type="entry name" value="Multidrug resistance protein D"/>
    <property type="match status" value="1"/>
</dbReference>
<dbReference type="PROSITE" id="PS50850">
    <property type="entry name" value="MFS"/>
    <property type="match status" value="1"/>
</dbReference>
<reference evidence="8 9" key="1">
    <citation type="journal article" date="2015" name="Fungal Genet. Biol.">
        <title>Evolution of novel wood decay mechanisms in Agaricales revealed by the genome sequences of Fistulina hepatica and Cylindrobasidium torrendii.</title>
        <authorList>
            <person name="Floudas D."/>
            <person name="Held B.W."/>
            <person name="Riley R."/>
            <person name="Nagy L.G."/>
            <person name="Koehler G."/>
            <person name="Ransdell A.S."/>
            <person name="Younus H."/>
            <person name="Chow J."/>
            <person name="Chiniquy J."/>
            <person name="Lipzen A."/>
            <person name="Tritt A."/>
            <person name="Sun H."/>
            <person name="Haridas S."/>
            <person name="LaButti K."/>
            <person name="Ohm R.A."/>
            <person name="Kues U."/>
            <person name="Blanchette R.A."/>
            <person name="Grigoriev I.V."/>
            <person name="Minto R.E."/>
            <person name="Hibbett D.S."/>
        </authorList>
    </citation>
    <scope>NUCLEOTIDE SEQUENCE [LARGE SCALE GENOMIC DNA]</scope>
    <source>
        <strain evidence="8 9">FP15055 ss-10</strain>
    </source>
</reference>
<feature type="compositionally biased region" description="Polar residues" evidence="5">
    <location>
        <begin position="12"/>
        <end position="22"/>
    </location>
</feature>
<dbReference type="STRING" id="1314674.A0A0D7BAL4"/>
<dbReference type="PANTHER" id="PTHR23501">
    <property type="entry name" value="MAJOR FACILITATOR SUPERFAMILY"/>
    <property type="match status" value="1"/>
</dbReference>
<dbReference type="Gene3D" id="1.20.1250.20">
    <property type="entry name" value="MFS general substrate transporter like domains"/>
    <property type="match status" value="1"/>
</dbReference>
<feature type="transmembrane region" description="Helical" evidence="6">
    <location>
        <begin position="157"/>
        <end position="182"/>
    </location>
</feature>
<organism evidence="8 9">
    <name type="scientific">Cylindrobasidium torrendii FP15055 ss-10</name>
    <dbReference type="NCBI Taxonomy" id="1314674"/>
    <lineage>
        <taxon>Eukaryota</taxon>
        <taxon>Fungi</taxon>
        <taxon>Dikarya</taxon>
        <taxon>Basidiomycota</taxon>
        <taxon>Agaricomycotina</taxon>
        <taxon>Agaricomycetes</taxon>
        <taxon>Agaricomycetidae</taxon>
        <taxon>Agaricales</taxon>
        <taxon>Marasmiineae</taxon>
        <taxon>Physalacriaceae</taxon>
        <taxon>Cylindrobasidium</taxon>
    </lineage>
</organism>
<keyword evidence="3 6" id="KW-1133">Transmembrane helix</keyword>
<evidence type="ECO:0000256" key="1">
    <source>
        <dbReference type="ARBA" id="ARBA00004141"/>
    </source>
</evidence>
<feature type="transmembrane region" description="Helical" evidence="6">
    <location>
        <begin position="298"/>
        <end position="317"/>
    </location>
</feature>
<evidence type="ECO:0000259" key="7">
    <source>
        <dbReference type="PROSITE" id="PS50850"/>
    </source>
</evidence>
<dbReference type="InterPro" id="IPR020846">
    <property type="entry name" value="MFS_dom"/>
</dbReference>
<feature type="transmembrane region" description="Helical" evidence="6">
    <location>
        <begin position="374"/>
        <end position="398"/>
    </location>
</feature>
<dbReference type="PROSITE" id="PS00217">
    <property type="entry name" value="SUGAR_TRANSPORT_2"/>
    <property type="match status" value="1"/>
</dbReference>
<dbReference type="Pfam" id="PF07690">
    <property type="entry name" value="MFS_1"/>
    <property type="match status" value="1"/>
</dbReference>
<dbReference type="InterPro" id="IPR011701">
    <property type="entry name" value="MFS"/>
</dbReference>
<feature type="transmembrane region" description="Helical" evidence="6">
    <location>
        <begin position="63"/>
        <end position="81"/>
    </location>
</feature>
<keyword evidence="2 6" id="KW-0812">Transmembrane</keyword>
<dbReference type="EMBL" id="KN880522">
    <property type="protein sequence ID" value="KIY67567.1"/>
    <property type="molecule type" value="Genomic_DNA"/>
</dbReference>
<dbReference type="GO" id="GO:0022857">
    <property type="term" value="F:transmembrane transporter activity"/>
    <property type="evidence" value="ECO:0007669"/>
    <property type="project" value="InterPro"/>
</dbReference>
<dbReference type="InterPro" id="IPR005829">
    <property type="entry name" value="Sugar_transporter_CS"/>
</dbReference>
<sequence length="587" mass="62161">MDPSPASDSHRASSLHTVSDATRSGDGATISPTVTRRASVASTSTYIDQHAPSDAHELSTFRLLAIHFGAALTLFLATTDMNIVSTSLPTIAKELDASPTQYTWVGVAYLLTQTAFQPLYGRISDTVGRKVVLFTSVAIFALGSLVCGVSNTATMLIVARALAGVGGGGIVSSVWVITAEIVPIESRAKWSQALSITWSCSAIAGPLLGGAFSGTGTLNTGLSWRWGFYINLPICCLASLVLLVSLRGVTLQKVPDVSWKTIRDRFDFGGLFLFMGSTTSIIWGFSFANASEGGWKSATTLTTLILGSLGLIAAAVYESHTTRDCLFPPSAFRDRTAVVILFIIFVHNFVYSSSIFYLALFFQSVQGCTPLRAGILILPLSLGSSVASLPAAWFIGYWQGRKHTTSGQNMIISAGLLIATIGFGLLIILDEDASSAQQIVFPLICGIGLGLVLHAPHQVFVRTLRPEELATGTSAFFLVRFTGATVGLAVSGAILYARLGSLLPQGLDIAVGPGILEDLATLAAPQLRATVVDALSASIQTIWIACTPALGISFIISFLTKTYDIQTENMAHLTKTDTKSSSNETKV</sequence>